<organism evidence="1 2">
    <name type="scientific">Rhabditophanes sp. KR3021</name>
    <dbReference type="NCBI Taxonomy" id="114890"/>
    <lineage>
        <taxon>Eukaryota</taxon>
        <taxon>Metazoa</taxon>
        <taxon>Ecdysozoa</taxon>
        <taxon>Nematoda</taxon>
        <taxon>Chromadorea</taxon>
        <taxon>Rhabditida</taxon>
        <taxon>Tylenchina</taxon>
        <taxon>Panagrolaimomorpha</taxon>
        <taxon>Strongyloidoidea</taxon>
        <taxon>Alloionematidae</taxon>
        <taxon>Rhabditophanes</taxon>
    </lineage>
</organism>
<evidence type="ECO:0000313" key="1">
    <source>
        <dbReference type="Proteomes" id="UP000095286"/>
    </source>
</evidence>
<name>A0AC35THV9_9BILA</name>
<dbReference type="Proteomes" id="UP000095286">
    <property type="component" value="Unplaced"/>
</dbReference>
<proteinExistence type="predicted"/>
<sequence length="103" mass="11745">MKIIMDATKRTPIPGIESILLNNNTKLSREEDNNTITSRPNESEHKKWLHPDTHKGNENDGYYKTNELAAGIPNQNQQQPNNYELNQSKIDSNQTNTPTTNLI</sequence>
<evidence type="ECO:0000313" key="2">
    <source>
        <dbReference type="WBParaSite" id="RSKR_0000083700.1"/>
    </source>
</evidence>
<protein>
    <submittedName>
        <fullName evidence="2">Uncharacterized protein</fullName>
    </submittedName>
</protein>
<reference evidence="2" key="1">
    <citation type="submission" date="2016-11" db="UniProtKB">
        <authorList>
            <consortium name="WormBaseParasite"/>
        </authorList>
    </citation>
    <scope>IDENTIFICATION</scope>
    <source>
        <strain evidence="2">KR3021</strain>
    </source>
</reference>
<dbReference type="WBParaSite" id="RSKR_0000083700.1">
    <property type="protein sequence ID" value="RSKR_0000083700.1"/>
    <property type="gene ID" value="RSKR_0000083700"/>
</dbReference>
<accession>A0AC35THV9</accession>